<keyword evidence="3" id="KW-0285">Flavoprotein</keyword>
<dbReference type="Gene3D" id="1.10.540.10">
    <property type="entry name" value="Acyl-CoA dehydrogenase/oxidase, N-terminal domain"/>
    <property type="match status" value="1"/>
</dbReference>
<dbReference type="STRING" id="241244.ATY39_04450"/>
<keyword evidence="5" id="KW-0560">Oxidoreductase</keyword>
<dbReference type="GO" id="GO:0003995">
    <property type="term" value="F:acyl-CoA dehydrogenase activity"/>
    <property type="evidence" value="ECO:0007669"/>
    <property type="project" value="TreeGrafter"/>
</dbReference>
<dbReference type="Proteomes" id="UP000076021">
    <property type="component" value="Chromosome"/>
</dbReference>
<dbReference type="Gene3D" id="1.20.140.10">
    <property type="entry name" value="Butyryl-CoA Dehydrogenase, subunit A, domain 3"/>
    <property type="match status" value="1"/>
</dbReference>
<evidence type="ECO:0000256" key="3">
    <source>
        <dbReference type="ARBA" id="ARBA00022630"/>
    </source>
</evidence>
<keyword evidence="4" id="KW-0274">FAD</keyword>
<evidence type="ECO:0000256" key="1">
    <source>
        <dbReference type="ARBA" id="ARBA00001974"/>
    </source>
</evidence>
<feature type="domain" description="Acyl-CoA dehydrogenase/oxidase N-terminal" evidence="7">
    <location>
        <begin position="5"/>
        <end position="65"/>
    </location>
</feature>
<dbReference type="KEGG" id="rst:ATY39_04450"/>
<dbReference type="SUPFAM" id="SSF56645">
    <property type="entry name" value="Acyl-CoA dehydrogenase NM domain-like"/>
    <property type="match status" value="1"/>
</dbReference>
<dbReference type="PANTHER" id="PTHR43884:SF20">
    <property type="entry name" value="ACYL-COA DEHYDROGENASE FADE28"/>
    <property type="match status" value="1"/>
</dbReference>
<dbReference type="InterPro" id="IPR009075">
    <property type="entry name" value="AcylCo_DH/oxidase_C"/>
</dbReference>
<evidence type="ECO:0000256" key="4">
    <source>
        <dbReference type="ARBA" id="ARBA00022827"/>
    </source>
</evidence>
<proteinExistence type="inferred from homology"/>
<organism evidence="8 9">
    <name type="scientific">Rummeliibacillus stabekisii</name>
    <dbReference type="NCBI Taxonomy" id="241244"/>
    <lineage>
        <taxon>Bacteria</taxon>
        <taxon>Bacillati</taxon>
        <taxon>Bacillota</taxon>
        <taxon>Bacilli</taxon>
        <taxon>Bacillales</taxon>
        <taxon>Caryophanaceae</taxon>
        <taxon>Rummeliibacillus</taxon>
    </lineage>
</organism>
<dbReference type="Pfam" id="PF00441">
    <property type="entry name" value="Acyl-CoA_dh_1"/>
    <property type="match status" value="1"/>
</dbReference>
<evidence type="ECO:0000259" key="7">
    <source>
        <dbReference type="Pfam" id="PF02771"/>
    </source>
</evidence>
<dbReference type="PANTHER" id="PTHR43884">
    <property type="entry name" value="ACYL-COA DEHYDROGENASE"/>
    <property type="match status" value="1"/>
</dbReference>
<keyword evidence="9" id="KW-1185">Reference proteome</keyword>
<dbReference type="RefSeq" id="WP_066786415.1">
    <property type="nucleotide sequence ID" value="NZ_CP014806.1"/>
</dbReference>
<dbReference type="InterPro" id="IPR037069">
    <property type="entry name" value="AcylCoA_DH/ox_N_sf"/>
</dbReference>
<dbReference type="OrthoDB" id="2450120at2"/>
<evidence type="ECO:0000313" key="9">
    <source>
        <dbReference type="Proteomes" id="UP000076021"/>
    </source>
</evidence>
<evidence type="ECO:0008006" key="10">
    <source>
        <dbReference type="Google" id="ProtNLM"/>
    </source>
</evidence>
<evidence type="ECO:0000256" key="5">
    <source>
        <dbReference type="ARBA" id="ARBA00023002"/>
    </source>
</evidence>
<dbReference type="InterPro" id="IPR036250">
    <property type="entry name" value="AcylCo_DH-like_C"/>
</dbReference>
<evidence type="ECO:0000259" key="6">
    <source>
        <dbReference type="Pfam" id="PF00441"/>
    </source>
</evidence>
<comment type="cofactor">
    <cofactor evidence="1">
        <name>FAD</name>
        <dbReference type="ChEBI" id="CHEBI:57692"/>
    </cofactor>
</comment>
<feature type="domain" description="Acyl-CoA dehydrogenase/oxidase C-terminal" evidence="6">
    <location>
        <begin position="201"/>
        <end position="312"/>
    </location>
</feature>
<accession>A0A143HBU5</accession>
<dbReference type="SUPFAM" id="SSF47203">
    <property type="entry name" value="Acyl-CoA dehydrogenase C-terminal domain-like"/>
    <property type="match status" value="1"/>
</dbReference>
<reference evidence="8 9" key="1">
    <citation type="journal article" date="2016" name="Genome Announc.">
        <title>Whole-Genome Sequence of Rummeliibacillus stabekisii Strain PP9 Isolated from Antarctic Soil.</title>
        <authorList>
            <person name="da Mota F.F."/>
            <person name="Vollu R.E."/>
            <person name="Jurelevicius D."/>
            <person name="Seldin L."/>
        </authorList>
    </citation>
    <scope>NUCLEOTIDE SEQUENCE [LARGE SCALE GENOMIC DNA]</scope>
    <source>
        <strain evidence="8 9">PP9</strain>
    </source>
</reference>
<gene>
    <name evidence="8" type="ORF">ATY39_04450</name>
</gene>
<dbReference type="InterPro" id="IPR009100">
    <property type="entry name" value="AcylCoA_DH/oxidase_NM_dom_sf"/>
</dbReference>
<reference evidence="9" key="2">
    <citation type="submission" date="2016-03" db="EMBL/GenBank/DDBJ databases">
        <authorList>
            <person name="Ploux O."/>
        </authorList>
    </citation>
    <scope>NUCLEOTIDE SEQUENCE [LARGE SCALE GENOMIC DNA]</scope>
    <source>
        <strain evidence="9">PP9</strain>
    </source>
</reference>
<dbReference type="EMBL" id="CP014806">
    <property type="protein sequence ID" value="AMW98761.1"/>
    <property type="molecule type" value="Genomic_DNA"/>
</dbReference>
<dbReference type="GO" id="GO:0050660">
    <property type="term" value="F:flavin adenine dinucleotide binding"/>
    <property type="evidence" value="ECO:0007669"/>
    <property type="project" value="InterPro"/>
</dbReference>
<protein>
    <recommendedName>
        <fullName evidence="10">Acyl-CoA dehydrogenase</fullName>
    </recommendedName>
</protein>
<comment type="similarity">
    <text evidence="2">Belongs to the acyl-CoA dehydrogenase family.</text>
</comment>
<sequence length="347" mass="39474">MSEIKELLVNTMEKIFKKHITKETVDLVDEGQWADDVWRILKENGLLAACISEKAGGAGGDLEDLFSLLKMGGKYAVPIPLMEYIFSNYILEKFHLAPTDEMITYNLSDTPNCTLSENGEVSGAFPHVAWGRYASNLVTIAKGSGGNYLVKVPLKDALVKEGANLAGEPRDYIKLTAIPVLEKSRIIDYEQLEEMILLETATKCAVIAGTLKKIYESTIEYTKQRQQFGRYIHRFQLIQRHIAQLAGETVIVDSAVDNMMEALVEKRHRHEIPLTRIRIEEAIRTVSASAHQVHGAIGVTYEHHLHHYTRRLWSYRDEGRGHLKWSQKLSRDLLQSNNSMWEFLTTY</sequence>
<dbReference type="Pfam" id="PF02771">
    <property type="entry name" value="Acyl-CoA_dh_N"/>
    <property type="match status" value="1"/>
</dbReference>
<name>A0A143HBU5_9BACL</name>
<dbReference type="InterPro" id="IPR013786">
    <property type="entry name" value="AcylCoA_DH/ox_N"/>
</dbReference>
<dbReference type="AlphaFoldDB" id="A0A143HBU5"/>
<evidence type="ECO:0000313" key="8">
    <source>
        <dbReference type="EMBL" id="AMW98761.1"/>
    </source>
</evidence>
<evidence type="ECO:0000256" key="2">
    <source>
        <dbReference type="ARBA" id="ARBA00009347"/>
    </source>
</evidence>